<gene>
    <name evidence="1" type="ORF">METZ01_LOCUS406108</name>
</gene>
<dbReference type="AlphaFoldDB" id="A0A382W3J2"/>
<accession>A0A382W3J2</accession>
<protein>
    <submittedName>
        <fullName evidence="1">Uncharacterized protein</fullName>
    </submittedName>
</protein>
<dbReference type="EMBL" id="UINC01156689">
    <property type="protein sequence ID" value="SVD53254.1"/>
    <property type="molecule type" value="Genomic_DNA"/>
</dbReference>
<organism evidence="1">
    <name type="scientific">marine metagenome</name>
    <dbReference type="NCBI Taxonomy" id="408172"/>
    <lineage>
        <taxon>unclassified sequences</taxon>
        <taxon>metagenomes</taxon>
        <taxon>ecological metagenomes</taxon>
    </lineage>
</organism>
<name>A0A382W3J2_9ZZZZ</name>
<sequence>MYLGEYTLFDILKQNGEEVFQICVITFDIKEPLNHSLTLNNLPLEGRTPDSCKEHNDGQVSSINQFIEKVKDYLSANPNSTKRKSQLEYLSNTLDHFVNWYEENQLPFPDTPTIMPNKIGIFSANRDFSIISIRDTTFRLRESQSKIVQVLYESADDGVDGLTYQEIARRTGLTTYSKMSNYFQARLRVKDLLKYSRRNRRYSLITE</sequence>
<reference evidence="1" key="1">
    <citation type="submission" date="2018-05" db="EMBL/GenBank/DDBJ databases">
        <authorList>
            <person name="Lanie J.A."/>
            <person name="Ng W.-L."/>
            <person name="Kazmierczak K.M."/>
            <person name="Andrzejewski T.M."/>
            <person name="Davidsen T.M."/>
            <person name="Wayne K.J."/>
            <person name="Tettelin H."/>
            <person name="Glass J.I."/>
            <person name="Rusch D."/>
            <person name="Podicherti R."/>
            <person name="Tsui H.-C.T."/>
            <person name="Winkler M.E."/>
        </authorList>
    </citation>
    <scope>NUCLEOTIDE SEQUENCE</scope>
</reference>
<proteinExistence type="predicted"/>
<evidence type="ECO:0000313" key="1">
    <source>
        <dbReference type="EMBL" id="SVD53254.1"/>
    </source>
</evidence>